<dbReference type="CDD" id="cd02241">
    <property type="entry name" value="cupin_OxOx"/>
    <property type="match status" value="1"/>
</dbReference>
<organism evidence="13 14">
    <name type="scientific">Vigna angularis var. angularis</name>
    <dbReference type="NCBI Taxonomy" id="157739"/>
    <lineage>
        <taxon>Eukaryota</taxon>
        <taxon>Viridiplantae</taxon>
        <taxon>Streptophyta</taxon>
        <taxon>Embryophyta</taxon>
        <taxon>Tracheophyta</taxon>
        <taxon>Spermatophyta</taxon>
        <taxon>Magnoliopsida</taxon>
        <taxon>eudicotyledons</taxon>
        <taxon>Gunneridae</taxon>
        <taxon>Pentapetalae</taxon>
        <taxon>rosids</taxon>
        <taxon>fabids</taxon>
        <taxon>Fabales</taxon>
        <taxon>Fabaceae</taxon>
        <taxon>Papilionoideae</taxon>
        <taxon>50 kb inversion clade</taxon>
        <taxon>NPAAA clade</taxon>
        <taxon>indigoferoid/millettioid clade</taxon>
        <taxon>Phaseoleae</taxon>
        <taxon>Vigna</taxon>
    </lineage>
</organism>
<keyword evidence="4 11" id="KW-0964">Secreted</keyword>
<feature type="binding site" evidence="8">
    <location>
        <position position="105"/>
    </location>
    <ligand>
        <name>oxalate</name>
        <dbReference type="ChEBI" id="CHEBI:30623"/>
    </ligand>
</feature>
<evidence type="ECO:0000313" key="14">
    <source>
        <dbReference type="Proteomes" id="UP000291084"/>
    </source>
</evidence>
<dbReference type="Pfam" id="PF00190">
    <property type="entry name" value="Cupin_1"/>
    <property type="match status" value="1"/>
</dbReference>
<evidence type="ECO:0000256" key="10">
    <source>
        <dbReference type="PIRSR" id="PIRSR601929-3"/>
    </source>
</evidence>
<evidence type="ECO:0000256" key="9">
    <source>
        <dbReference type="PIRSR" id="PIRSR601929-2"/>
    </source>
</evidence>
<keyword evidence="10" id="KW-1015">Disulfide bond</keyword>
<evidence type="ECO:0000256" key="2">
    <source>
        <dbReference type="ARBA" id="ARBA00007456"/>
    </source>
</evidence>
<evidence type="ECO:0000256" key="11">
    <source>
        <dbReference type="RuleBase" id="RU366015"/>
    </source>
</evidence>
<proteinExistence type="inferred from homology"/>
<keyword evidence="5 8" id="KW-0479">Metal-binding</keyword>
<feature type="domain" description="Cupin type-1" evidence="12">
    <location>
        <begin position="55"/>
        <end position="199"/>
    </location>
</feature>
<feature type="binding site" evidence="8">
    <location>
        <position position="109"/>
    </location>
    <ligand>
        <name>oxalate</name>
        <dbReference type="ChEBI" id="CHEBI:30623"/>
    </ligand>
</feature>
<dbReference type="InterPro" id="IPR014710">
    <property type="entry name" value="RmlC-like_jellyroll"/>
</dbReference>
<keyword evidence="7 8" id="KW-0464">Manganese</keyword>
<feature type="signal peptide" evidence="11">
    <location>
        <begin position="1"/>
        <end position="20"/>
    </location>
</feature>
<reference evidence="13 14" key="1">
    <citation type="journal article" date="2015" name="Sci. Rep.">
        <title>The power of single molecule real-time sequencing technology in the de novo assembly of a eukaryotic genome.</title>
        <authorList>
            <person name="Sakai H."/>
            <person name="Naito K."/>
            <person name="Ogiso-Tanaka E."/>
            <person name="Takahashi Y."/>
            <person name="Iseki K."/>
            <person name="Muto C."/>
            <person name="Satou K."/>
            <person name="Teruya K."/>
            <person name="Shiroma A."/>
            <person name="Shimoji M."/>
            <person name="Hirano T."/>
            <person name="Itoh T."/>
            <person name="Kaga A."/>
            <person name="Tomooka N."/>
        </authorList>
    </citation>
    <scope>NUCLEOTIDE SEQUENCE [LARGE SCALE GENOMIC DNA]</scope>
    <source>
        <strain evidence="14">cv. Shumari</strain>
    </source>
</reference>
<keyword evidence="6" id="KW-0325">Glycoprotein</keyword>
<keyword evidence="11" id="KW-0732">Signal</keyword>
<sequence length="209" mass="22586">MMNRIVILLLCVLFSSTSHASFPEKFCKADLNGPDSPSGYLCLPSETVTAADFKYTFNGKAGILVPPNTLVFPATVAQYPILNGLGISGAIVEIPEGGILPVHDHDATEIVLVIEGQIDVGILTPRKAFRNKLTPGDVFLFPKGLLHYLINSGRGKAVAFAAFSSPNPSFRFLYEELFTNDVPSITISQISFLDVAQVRKLKARFNGTG</sequence>
<keyword evidence="3 11" id="KW-0052">Apoplast</keyword>
<evidence type="ECO:0000256" key="6">
    <source>
        <dbReference type="ARBA" id="ARBA00023180"/>
    </source>
</evidence>
<dbReference type="InterPro" id="IPR011051">
    <property type="entry name" value="RmlC_Cupin_sf"/>
</dbReference>
<protein>
    <recommendedName>
        <fullName evidence="11">Germin-like protein</fullName>
    </recommendedName>
</protein>
<evidence type="ECO:0000256" key="1">
    <source>
        <dbReference type="ARBA" id="ARBA00004271"/>
    </source>
</evidence>
<dbReference type="EMBL" id="AP015042">
    <property type="protein sequence ID" value="BAT98298.1"/>
    <property type="molecule type" value="Genomic_DNA"/>
</dbReference>
<evidence type="ECO:0000256" key="3">
    <source>
        <dbReference type="ARBA" id="ARBA00022523"/>
    </source>
</evidence>
<dbReference type="OrthoDB" id="1420543at2759"/>
<keyword evidence="14" id="KW-1185">Reference proteome</keyword>
<dbReference type="GO" id="GO:0048046">
    <property type="term" value="C:apoplast"/>
    <property type="evidence" value="ECO:0007669"/>
    <property type="project" value="UniProtKB-SubCell"/>
</dbReference>
<feature type="binding site" evidence="9">
    <location>
        <position position="105"/>
    </location>
    <ligand>
        <name>Mn(2+)</name>
        <dbReference type="ChEBI" id="CHEBI:29035"/>
    </ligand>
</feature>
<evidence type="ECO:0000256" key="5">
    <source>
        <dbReference type="ARBA" id="ARBA00022723"/>
    </source>
</evidence>
<dbReference type="InterPro" id="IPR001929">
    <property type="entry name" value="Germin"/>
</dbReference>
<evidence type="ECO:0000256" key="7">
    <source>
        <dbReference type="ARBA" id="ARBA00023211"/>
    </source>
</evidence>
<evidence type="ECO:0000256" key="8">
    <source>
        <dbReference type="PIRSR" id="PIRSR601929-1"/>
    </source>
</evidence>
<comment type="similarity">
    <text evidence="2 11">Belongs to the germin family.</text>
</comment>
<evidence type="ECO:0000313" key="13">
    <source>
        <dbReference type="EMBL" id="BAT98298.1"/>
    </source>
</evidence>
<evidence type="ECO:0000256" key="4">
    <source>
        <dbReference type="ARBA" id="ARBA00022525"/>
    </source>
</evidence>
<dbReference type="GO" id="GO:0030145">
    <property type="term" value="F:manganese ion binding"/>
    <property type="evidence" value="ECO:0007669"/>
    <property type="project" value="UniProtKB-UniRule"/>
</dbReference>
<feature type="binding site" evidence="9">
    <location>
        <position position="109"/>
    </location>
    <ligand>
        <name>Mn(2+)</name>
        <dbReference type="ChEBI" id="CHEBI:29035"/>
    </ligand>
</feature>
<name>A0A0S3SZ61_PHAAN</name>
<feature type="disulfide bond" evidence="10">
    <location>
        <begin position="27"/>
        <end position="42"/>
    </location>
</feature>
<feature type="binding site" evidence="9">
    <location>
        <position position="103"/>
    </location>
    <ligand>
        <name>Mn(2+)</name>
        <dbReference type="ChEBI" id="CHEBI:29035"/>
    </ligand>
</feature>
<dbReference type="Proteomes" id="UP000291084">
    <property type="component" value="Chromosome 9"/>
</dbReference>
<dbReference type="PANTHER" id="PTHR31238">
    <property type="entry name" value="GERMIN-LIKE PROTEIN SUBFAMILY 3 MEMBER 3"/>
    <property type="match status" value="1"/>
</dbReference>
<dbReference type="SMART" id="SM00835">
    <property type="entry name" value="Cupin_1"/>
    <property type="match status" value="1"/>
</dbReference>
<accession>A0A0S3SZ61</accession>
<dbReference type="PRINTS" id="PR00325">
    <property type="entry name" value="GERMIN"/>
</dbReference>
<dbReference type="InterPro" id="IPR006045">
    <property type="entry name" value="Cupin_1"/>
</dbReference>
<evidence type="ECO:0000259" key="12">
    <source>
        <dbReference type="SMART" id="SM00835"/>
    </source>
</evidence>
<feature type="binding site" evidence="9">
    <location>
        <position position="147"/>
    </location>
    <ligand>
        <name>Mn(2+)</name>
        <dbReference type="ChEBI" id="CHEBI:29035"/>
    </ligand>
</feature>
<dbReference type="SUPFAM" id="SSF51182">
    <property type="entry name" value="RmlC-like cupins"/>
    <property type="match status" value="1"/>
</dbReference>
<dbReference type="Gene3D" id="2.60.120.10">
    <property type="entry name" value="Jelly Rolls"/>
    <property type="match status" value="1"/>
</dbReference>
<comment type="subcellular location">
    <subcellularLocation>
        <location evidence="1 11">Secreted</location>
        <location evidence="1 11">Extracellular space</location>
        <location evidence="1 11">Apoplast</location>
    </subcellularLocation>
</comment>
<dbReference type="AlphaFoldDB" id="A0A0S3SZ61"/>
<feature type="chain" id="PRO_5019614270" description="Germin-like protein" evidence="11">
    <location>
        <begin position="21"/>
        <end position="209"/>
    </location>
</feature>
<gene>
    <name evidence="13" type="primary">Vigan.09G194300</name>
    <name evidence="13" type="ORF">VIGAN_09194300</name>
</gene>